<dbReference type="AlphaFoldDB" id="A0A5N0EKL7"/>
<sequence length="696" mass="76313">MTVILLGSLLGALTKVGIAWLAAISMAIAVPVSALISVRLAPWAERAKRRAERRRLMRESFRLSLDGRLPIVSAVLDSSGLGVHKSLPSRRHAAPEMPPYVGRDIDTELKEAMNETNAVLILGDSAAGKTRCAFEFIHKLYPSRKLLCPLNIKALRWAYSEGVELEGLVIFLDDLEQFIGSDGLDQPMLDGIVDLQKRGVSLVATMRTAEHSRLTQGVKVSNQSSDPDARIVRQGREVLDHPALRTVRLPRRLSATEISRAKCLSDDRIETAIEKFPTMGLGEYLAGGPQLISRWLAAQSVDGTPWGHAIVAAAVDLARVGWTRPASALELWALAKAYVDVELLIYARSSDMEKAIEWATVTINATTSLLLPLDDGFKVPDYLIDYAHREKLPPPPSELFSYLLERADRAESLVIGVSAYELSNHLTTMRFLMRAATSENTDTAGTAAANIGTLYEDKGNLTAAARWWERAARAGDTLGAARLGILRQKSDPAFARQMLAFAALKGHVLSGRLLGAHYLSAGRLVTAARFLRSSASYGDIPATRMLGNAFARSGQFVRARTYWQIASERGESHLAELNIAVLDAMTGDVEKAEVAWHDLMTRSSTPSIQRCIGALALRSGDVTRARVFLEAATSDTDWRSAVLLAHTYALENNFREAADWVRIARRMGMRSFPVGRQYLRDALNGDWLAIAGGWHG</sequence>
<dbReference type="SUPFAM" id="SSF81901">
    <property type="entry name" value="HCP-like"/>
    <property type="match status" value="1"/>
</dbReference>
<dbReference type="OrthoDB" id="3542505at2"/>
<protein>
    <recommendedName>
        <fullName evidence="3">Tetratricopeptide repeat protein</fullName>
    </recommendedName>
</protein>
<proteinExistence type="predicted"/>
<reference evidence="1 2" key="1">
    <citation type="submission" date="2019-09" db="EMBL/GenBank/DDBJ databases">
        <authorList>
            <person name="Wang X."/>
        </authorList>
    </citation>
    <scope>NUCLEOTIDE SEQUENCE [LARGE SCALE GENOMIC DNA]</scope>
    <source>
        <strain evidence="1 2">CICC 11023</strain>
    </source>
</reference>
<dbReference type="RefSeq" id="WP_150399852.1">
    <property type="nucleotide sequence ID" value="NZ_VXLC01000001.1"/>
</dbReference>
<dbReference type="Proteomes" id="UP000323876">
    <property type="component" value="Unassembled WGS sequence"/>
</dbReference>
<gene>
    <name evidence="1" type="ORF">F3087_01025</name>
</gene>
<dbReference type="EMBL" id="VXLC01000001">
    <property type="protein sequence ID" value="KAA8889937.1"/>
    <property type="molecule type" value="Genomic_DNA"/>
</dbReference>
<evidence type="ECO:0000313" key="2">
    <source>
        <dbReference type="Proteomes" id="UP000323876"/>
    </source>
</evidence>
<comment type="caution">
    <text evidence="1">The sequence shown here is derived from an EMBL/GenBank/DDBJ whole genome shotgun (WGS) entry which is preliminary data.</text>
</comment>
<accession>A0A5N0EKL7</accession>
<organism evidence="1 2">
    <name type="scientific">Nocardia colli</name>
    <dbReference type="NCBI Taxonomy" id="2545717"/>
    <lineage>
        <taxon>Bacteria</taxon>
        <taxon>Bacillati</taxon>
        <taxon>Actinomycetota</taxon>
        <taxon>Actinomycetes</taxon>
        <taxon>Mycobacteriales</taxon>
        <taxon>Nocardiaceae</taxon>
        <taxon>Nocardia</taxon>
    </lineage>
</organism>
<keyword evidence="2" id="KW-1185">Reference proteome</keyword>
<evidence type="ECO:0000313" key="1">
    <source>
        <dbReference type="EMBL" id="KAA8889937.1"/>
    </source>
</evidence>
<evidence type="ECO:0008006" key="3">
    <source>
        <dbReference type="Google" id="ProtNLM"/>
    </source>
</evidence>
<name>A0A5N0EKL7_9NOCA</name>
<dbReference type="InterPro" id="IPR011990">
    <property type="entry name" value="TPR-like_helical_dom_sf"/>
</dbReference>
<dbReference type="Gene3D" id="1.25.40.10">
    <property type="entry name" value="Tetratricopeptide repeat domain"/>
    <property type="match status" value="1"/>
</dbReference>